<dbReference type="UniPathway" id="UPA00113">
    <property type="reaction ID" value="UER00530"/>
</dbReference>
<evidence type="ECO:0000256" key="1">
    <source>
        <dbReference type="ARBA" id="ARBA00000558"/>
    </source>
</evidence>
<evidence type="ECO:0000256" key="9">
    <source>
        <dbReference type="ARBA" id="ARBA00031926"/>
    </source>
</evidence>
<gene>
    <name evidence="19" type="ORF">PBIL07802_LOCUS17917</name>
</gene>
<dbReference type="PIRSF" id="PIRSF016408">
    <property type="entry name" value="PAGM"/>
    <property type="match status" value="1"/>
</dbReference>
<evidence type="ECO:0000259" key="15">
    <source>
        <dbReference type="Pfam" id="PF00408"/>
    </source>
</evidence>
<feature type="active site" description="Phosphoserine intermediate" evidence="12">
    <location>
        <position position="62"/>
    </location>
</feature>
<dbReference type="InterPro" id="IPR005844">
    <property type="entry name" value="A-D-PHexomutase_a/b/a-I"/>
</dbReference>
<feature type="binding site" evidence="13">
    <location>
        <position position="490"/>
    </location>
    <ligand>
        <name>substrate</name>
    </ligand>
</feature>
<dbReference type="PANTHER" id="PTHR45955">
    <property type="entry name" value="PHOSPHOACETYLGLUCOSAMINE MUTASE"/>
    <property type="match status" value="1"/>
</dbReference>
<dbReference type="Pfam" id="PF00408">
    <property type="entry name" value="PGM_PMM_IV"/>
    <property type="match status" value="1"/>
</dbReference>
<evidence type="ECO:0000259" key="18">
    <source>
        <dbReference type="Pfam" id="PF21405"/>
    </source>
</evidence>
<feature type="domain" description="Alpha-D-phosphohexomutase alpha/beta/alpha" evidence="16">
    <location>
        <begin position="49"/>
        <end position="86"/>
    </location>
</feature>
<dbReference type="InterPro" id="IPR016657">
    <property type="entry name" value="PAGM"/>
</dbReference>
<dbReference type="EMBL" id="HBIB01027599">
    <property type="protein sequence ID" value="CAE0255663.1"/>
    <property type="molecule type" value="Transcribed_RNA"/>
</dbReference>
<dbReference type="FunFam" id="3.30.310.50:FF:000003">
    <property type="entry name" value="Phosphoacetylglucosamine mutase"/>
    <property type="match status" value="1"/>
</dbReference>
<evidence type="ECO:0000256" key="13">
    <source>
        <dbReference type="PIRSR" id="PIRSR016408-2"/>
    </source>
</evidence>
<comment type="cofactor">
    <cofactor evidence="11 14">
        <name>Mg(2+)</name>
        <dbReference type="ChEBI" id="CHEBI:18420"/>
    </cofactor>
    <text evidence="11 14">Binds 1 Mg(2+) ion per subunit.</text>
</comment>
<feature type="domain" description="Phosphoacetylglucosamine mutase AMG1" evidence="18">
    <location>
        <begin position="178"/>
        <end position="273"/>
    </location>
</feature>
<proteinExistence type="inferred from homology"/>
<keyword evidence="6 11" id="KW-0479">Metal-binding</keyword>
<evidence type="ECO:0000256" key="6">
    <source>
        <dbReference type="ARBA" id="ARBA00022723"/>
    </source>
</evidence>
<dbReference type="InterPro" id="IPR036900">
    <property type="entry name" value="A-D-PHexomutase_C_sf"/>
</dbReference>
<feature type="binding site" evidence="14">
    <location>
        <position position="268"/>
    </location>
    <ligand>
        <name>Mg(2+)</name>
        <dbReference type="ChEBI" id="CHEBI:18420"/>
    </ligand>
</feature>
<dbReference type="InterPro" id="IPR049022">
    <property type="entry name" value="AMG1_III"/>
</dbReference>
<feature type="binding site" description="via phosphate group" evidence="14">
    <location>
        <position position="62"/>
    </location>
    <ligand>
        <name>Mg(2+)</name>
        <dbReference type="ChEBI" id="CHEBI:18420"/>
    </ligand>
</feature>
<dbReference type="Pfam" id="PF21405">
    <property type="entry name" value="AMG1_II"/>
    <property type="match status" value="1"/>
</dbReference>
<dbReference type="Gene3D" id="3.40.120.10">
    <property type="entry name" value="Alpha-D-Glucose-1,6-Bisphosphate, subunit A, domain 3"/>
    <property type="match status" value="2"/>
</dbReference>
<dbReference type="GO" id="GO:0006048">
    <property type="term" value="P:UDP-N-acetylglucosamine biosynthetic process"/>
    <property type="evidence" value="ECO:0007669"/>
    <property type="project" value="UniProtKB-UniRule"/>
</dbReference>
<dbReference type="Pfam" id="PF02878">
    <property type="entry name" value="PGM_PMM_I"/>
    <property type="match status" value="2"/>
</dbReference>
<comment type="similarity">
    <text evidence="3 11">Belongs to the phosphohexose mutase family.</text>
</comment>
<feature type="binding site" evidence="14">
    <location>
        <position position="270"/>
    </location>
    <ligand>
        <name>Mg(2+)</name>
        <dbReference type="ChEBI" id="CHEBI:18420"/>
    </ligand>
</feature>
<keyword evidence="5" id="KW-0597">Phosphoprotein</keyword>
<evidence type="ECO:0000256" key="12">
    <source>
        <dbReference type="PIRSR" id="PIRSR016408-1"/>
    </source>
</evidence>
<feature type="domain" description="Alpha-D-phosphohexomutase C-terminal" evidence="15">
    <location>
        <begin position="456"/>
        <end position="509"/>
    </location>
</feature>
<sequence>MASQLAEALAAVKRPDVVLKYGTAGFRDREELLDAALFRVGALAALRSREKEGVVGVMITASHNPARDNGAKIVDTNGGMLASSWEELAAVLANAADSDIEGALLSLCSEEVISKQGGTVFIGRDTRNSSSRLRDRVVEGVKAAGAETLDFGLTTTPHVHWLVREANAGREATLEAYYKQLWTNYKIIAKKEDVRNVVIDCAGGIGAVAVKSFLEQAKDLFNVEIRNPAGSDDELNSGCGAEFVQKEKKIPRSIDSQEQHVFASFDGDADRVVYFYMKEGALELLDGDKINALLVDFIQVCLSEDENLAKAFSIGVVQTAYANGSSTRYLKSIVGDENIFCVPTGVKHLHHKAEMFDIGAYFEANGHGTILFSEKVLSYSGPKTNAAERLLALASILNQGTGDALADLVATEAVLSATSKNVHEWSDLYTDVPSRQMKVAVADRSAVLTNSDETRVIDPQIVQDEIDKKVGAVRQGRAFVRPSGTENVVRVYAEAETQGEADSLANEVASVVFHHLAGVGECPRV</sequence>
<dbReference type="SUPFAM" id="SSF55957">
    <property type="entry name" value="Phosphoglucomutase, C-terminal domain"/>
    <property type="match status" value="1"/>
</dbReference>
<evidence type="ECO:0000256" key="4">
    <source>
        <dbReference type="ARBA" id="ARBA00012731"/>
    </source>
</evidence>
<dbReference type="Pfam" id="PF21404">
    <property type="entry name" value="AMG1_III"/>
    <property type="match status" value="1"/>
</dbReference>
<dbReference type="InterPro" id="IPR049023">
    <property type="entry name" value="AMG1_II"/>
</dbReference>
<dbReference type="InterPro" id="IPR005843">
    <property type="entry name" value="A-D-PHexomutase_C"/>
</dbReference>
<dbReference type="PANTHER" id="PTHR45955:SF1">
    <property type="entry name" value="PHOSPHOACETYLGLUCOSAMINE MUTASE"/>
    <property type="match status" value="1"/>
</dbReference>
<reference evidence="19" key="1">
    <citation type="submission" date="2021-01" db="EMBL/GenBank/DDBJ databases">
        <authorList>
            <person name="Corre E."/>
            <person name="Pelletier E."/>
            <person name="Niang G."/>
            <person name="Scheremetjew M."/>
            <person name="Finn R."/>
            <person name="Kale V."/>
            <person name="Holt S."/>
            <person name="Cochrane G."/>
            <person name="Meng A."/>
            <person name="Brown T."/>
            <person name="Cohen L."/>
        </authorList>
    </citation>
    <scope>NUCLEOTIDE SEQUENCE</scope>
    <source>
        <strain evidence="19">NIES-2562</strain>
    </source>
</reference>
<evidence type="ECO:0000259" key="17">
    <source>
        <dbReference type="Pfam" id="PF21404"/>
    </source>
</evidence>
<accession>A0A7S3DEW7</accession>
<dbReference type="AlphaFoldDB" id="A0A7S3DEW7"/>
<evidence type="ECO:0000313" key="19">
    <source>
        <dbReference type="EMBL" id="CAE0255663.1"/>
    </source>
</evidence>
<dbReference type="CDD" id="cd03086">
    <property type="entry name" value="PGM3"/>
    <property type="match status" value="1"/>
</dbReference>
<dbReference type="FunFam" id="3.40.120.10:FF:000013">
    <property type="entry name" value="Phosphoacetylglucosamine mutase"/>
    <property type="match status" value="1"/>
</dbReference>
<name>A0A7S3DEW7_9EUKA</name>
<evidence type="ECO:0000256" key="8">
    <source>
        <dbReference type="ARBA" id="ARBA00023235"/>
    </source>
</evidence>
<dbReference type="SUPFAM" id="SSF53738">
    <property type="entry name" value="Phosphoglucomutase, first 3 domains"/>
    <property type="match status" value="3"/>
</dbReference>
<dbReference type="PROSITE" id="PS00710">
    <property type="entry name" value="PGM_PMM"/>
    <property type="match status" value="1"/>
</dbReference>
<evidence type="ECO:0000256" key="10">
    <source>
        <dbReference type="ARBA" id="ARBA00032065"/>
    </source>
</evidence>
<evidence type="ECO:0000256" key="14">
    <source>
        <dbReference type="PIRSR" id="PIRSR016408-3"/>
    </source>
</evidence>
<evidence type="ECO:0000256" key="11">
    <source>
        <dbReference type="PIRNR" id="PIRNR016408"/>
    </source>
</evidence>
<feature type="binding site" evidence="13">
    <location>
        <begin position="481"/>
        <end position="485"/>
    </location>
    <ligand>
        <name>substrate</name>
    </ligand>
</feature>
<evidence type="ECO:0000256" key="7">
    <source>
        <dbReference type="ARBA" id="ARBA00022842"/>
    </source>
</evidence>
<keyword evidence="8 11" id="KW-0413">Isomerase</keyword>
<keyword evidence="7 11" id="KW-0460">Magnesium</keyword>
<dbReference type="Gene3D" id="3.30.310.50">
    <property type="entry name" value="Alpha-D-phosphohexomutase, C-terminal domain"/>
    <property type="match status" value="1"/>
</dbReference>
<feature type="binding site" evidence="13">
    <location>
        <begin position="363"/>
        <end position="365"/>
    </location>
    <ligand>
        <name>substrate</name>
    </ligand>
</feature>
<dbReference type="InterPro" id="IPR016066">
    <property type="entry name" value="A-D-PHexomutase_CS"/>
</dbReference>
<dbReference type="InterPro" id="IPR016055">
    <property type="entry name" value="A-D-PHexomutase_a/b/a-I/II/III"/>
</dbReference>
<comment type="pathway">
    <text evidence="2 11">Nucleotide-sugar biosynthesis; UDP-N-acetyl-alpha-D-glucosamine biosynthesis; N-acetyl-alpha-D-glucosamine 1-phosphate from alpha-D-glucosamine 6-phosphate (route I): step 2/2.</text>
</comment>
<evidence type="ECO:0000256" key="3">
    <source>
        <dbReference type="ARBA" id="ARBA00010231"/>
    </source>
</evidence>
<dbReference type="EC" id="5.4.2.3" evidence="4 11"/>
<evidence type="ECO:0000256" key="2">
    <source>
        <dbReference type="ARBA" id="ARBA00004865"/>
    </source>
</evidence>
<dbReference type="GO" id="GO:0005975">
    <property type="term" value="P:carbohydrate metabolic process"/>
    <property type="evidence" value="ECO:0007669"/>
    <property type="project" value="InterPro"/>
</dbReference>
<feature type="domain" description="Phosphoacetylglucosamine mutase AMG1" evidence="17">
    <location>
        <begin position="286"/>
        <end position="417"/>
    </location>
</feature>
<feature type="binding site" evidence="14">
    <location>
        <position position="266"/>
    </location>
    <ligand>
        <name>Mg(2+)</name>
        <dbReference type="ChEBI" id="CHEBI:18420"/>
    </ligand>
</feature>
<protein>
    <recommendedName>
        <fullName evidence="4 11">Phosphoacetylglucosamine mutase</fullName>
        <shortName evidence="11">PAGM</shortName>
        <ecNumber evidence="4 11">5.4.2.3</ecNumber>
    </recommendedName>
    <alternativeName>
        <fullName evidence="10 11">Acetylglucosamine phosphomutase</fullName>
    </alternativeName>
    <alternativeName>
        <fullName evidence="9 11">N-acetylglucosamine-phosphate mutase</fullName>
    </alternativeName>
</protein>
<comment type="catalytic activity">
    <reaction evidence="1 11">
        <text>N-acetyl-alpha-D-glucosamine 1-phosphate = N-acetyl-D-glucosamine 6-phosphate</text>
        <dbReference type="Rhea" id="RHEA:23804"/>
        <dbReference type="ChEBI" id="CHEBI:57513"/>
        <dbReference type="ChEBI" id="CHEBI:57776"/>
        <dbReference type="EC" id="5.4.2.3"/>
    </reaction>
</comment>
<dbReference type="GO" id="GO:0000287">
    <property type="term" value="F:magnesium ion binding"/>
    <property type="evidence" value="ECO:0007669"/>
    <property type="project" value="InterPro"/>
</dbReference>
<evidence type="ECO:0000256" key="5">
    <source>
        <dbReference type="ARBA" id="ARBA00022553"/>
    </source>
</evidence>
<evidence type="ECO:0000259" key="16">
    <source>
        <dbReference type="Pfam" id="PF02878"/>
    </source>
</evidence>
<dbReference type="GO" id="GO:0004610">
    <property type="term" value="F:phosphoacetylglucosamine mutase activity"/>
    <property type="evidence" value="ECO:0007669"/>
    <property type="project" value="UniProtKB-UniRule"/>
</dbReference>
<feature type="domain" description="Alpha-D-phosphohexomutase alpha/beta/alpha" evidence="16">
    <location>
        <begin position="112"/>
        <end position="169"/>
    </location>
</feature>
<organism evidence="19">
    <name type="scientific">Palpitomonas bilix</name>
    <dbReference type="NCBI Taxonomy" id="652834"/>
    <lineage>
        <taxon>Eukaryota</taxon>
        <taxon>Eukaryota incertae sedis</taxon>
    </lineage>
</organism>